<dbReference type="HAMAP" id="MF_00347">
    <property type="entry name" value="Polyphosphate_kinase"/>
    <property type="match status" value="1"/>
</dbReference>
<dbReference type="Gene3D" id="1.20.58.310">
    <property type="entry name" value="Polyphosphate kinase N-terminal domain"/>
    <property type="match status" value="1"/>
</dbReference>
<dbReference type="KEGG" id="salh:HMF8227_00773"/>
<dbReference type="SUPFAM" id="SSF56024">
    <property type="entry name" value="Phospholipase D/nuclease"/>
    <property type="match status" value="2"/>
</dbReference>
<comment type="PTM">
    <text evidence="8 9">An intermediate of this reaction is the autophosphorylated ppk in which a phosphate is covalently linked to a histidine residue through a N-P bond.</text>
</comment>
<organism evidence="14 15">
    <name type="scientific">Saliniradius amylolyticus</name>
    <dbReference type="NCBI Taxonomy" id="2183582"/>
    <lineage>
        <taxon>Bacteria</taxon>
        <taxon>Pseudomonadati</taxon>
        <taxon>Pseudomonadota</taxon>
        <taxon>Gammaproteobacteria</taxon>
        <taxon>Alteromonadales</taxon>
        <taxon>Alteromonadaceae</taxon>
        <taxon>Saliniradius</taxon>
    </lineage>
</organism>
<evidence type="ECO:0000259" key="11">
    <source>
        <dbReference type="Pfam" id="PF13089"/>
    </source>
</evidence>
<dbReference type="FunFam" id="3.30.870.10:FF:000001">
    <property type="entry name" value="Polyphosphate kinase"/>
    <property type="match status" value="1"/>
</dbReference>
<keyword evidence="15" id="KW-1185">Reference proteome</keyword>
<dbReference type="InterPro" id="IPR036832">
    <property type="entry name" value="PPK_N_dom_sf"/>
</dbReference>
<evidence type="ECO:0000256" key="3">
    <source>
        <dbReference type="ARBA" id="ARBA00022723"/>
    </source>
</evidence>
<feature type="domain" description="Polyphosphate kinase C-terminal" evidence="13">
    <location>
        <begin position="338"/>
        <end position="501"/>
    </location>
</feature>
<dbReference type="Pfam" id="PF13090">
    <property type="entry name" value="PP_kinase_C"/>
    <property type="match status" value="1"/>
</dbReference>
<feature type="binding site" evidence="8">
    <location>
        <position position="474"/>
    </location>
    <ligand>
        <name>ATP</name>
        <dbReference type="ChEBI" id="CHEBI:30616"/>
    </ligand>
</feature>
<dbReference type="InterPro" id="IPR025200">
    <property type="entry name" value="PPK_C_dom2"/>
</dbReference>
<dbReference type="PANTHER" id="PTHR30218:SF0">
    <property type="entry name" value="POLYPHOSPHATE KINASE"/>
    <property type="match status" value="1"/>
</dbReference>
<evidence type="ECO:0000256" key="5">
    <source>
        <dbReference type="ARBA" id="ARBA00022777"/>
    </source>
</evidence>
<dbReference type="CDD" id="cd09167">
    <property type="entry name" value="PLDc_EcPPK1_C2_like"/>
    <property type="match status" value="1"/>
</dbReference>
<dbReference type="InterPro" id="IPR041108">
    <property type="entry name" value="PP_kinase_C_1"/>
</dbReference>
<keyword evidence="1 8" id="KW-0597">Phosphoprotein</keyword>
<keyword evidence="2 8" id="KW-0808">Transferase</keyword>
<dbReference type="PIRSF" id="PIRSF015589">
    <property type="entry name" value="PP_kinase"/>
    <property type="match status" value="1"/>
</dbReference>
<dbReference type="SUPFAM" id="SSF143724">
    <property type="entry name" value="PHP14-like"/>
    <property type="match status" value="1"/>
</dbReference>
<feature type="binding site" evidence="8">
    <location>
        <position position="411"/>
    </location>
    <ligand>
        <name>Mg(2+)</name>
        <dbReference type="ChEBI" id="CHEBI:18420"/>
    </ligand>
</feature>
<proteinExistence type="inferred from homology"/>
<dbReference type="InterPro" id="IPR024953">
    <property type="entry name" value="PP_kinase_middle"/>
</dbReference>
<feature type="domain" description="Polyphosphate kinase middle" evidence="10">
    <location>
        <begin position="126"/>
        <end position="310"/>
    </location>
</feature>
<comment type="catalytic activity">
    <reaction evidence="8 9">
        <text>[phosphate](n) + ATP = [phosphate](n+1) + ADP</text>
        <dbReference type="Rhea" id="RHEA:19573"/>
        <dbReference type="Rhea" id="RHEA-COMP:9859"/>
        <dbReference type="Rhea" id="RHEA-COMP:14280"/>
        <dbReference type="ChEBI" id="CHEBI:16838"/>
        <dbReference type="ChEBI" id="CHEBI:30616"/>
        <dbReference type="ChEBI" id="CHEBI:456216"/>
        <dbReference type="EC" id="2.7.4.1"/>
    </reaction>
</comment>
<keyword evidence="3 8" id="KW-0479">Metal-binding</keyword>
<evidence type="ECO:0000259" key="10">
    <source>
        <dbReference type="Pfam" id="PF02503"/>
    </source>
</evidence>
<keyword evidence="6 8" id="KW-0067">ATP-binding</keyword>
<dbReference type="AlphaFoldDB" id="A0A2S2E0Z7"/>
<feature type="binding site" evidence="8">
    <location>
        <position position="49"/>
    </location>
    <ligand>
        <name>ATP</name>
        <dbReference type="ChEBI" id="CHEBI:30616"/>
    </ligand>
</feature>
<dbReference type="SUPFAM" id="SSF140356">
    <property type="entry name" value="PPK N-terminal domain-like"/>
    <property type="match status" value="1"/>
</dbReference>
<keyword evidence="5 8" id="KW-0418">Kinase</keyword>
<keyword evidence="7 8" id="KW-0460">Magnesium</keyword>
<feature type="active site" description="Phosphohistidine intermediate" evidence="8">
    <location>
        <position position="441"/>
    </location>
</feature>
<dbReference type="NCBIfam" id="TIGR03705">
    <property type="entry name" value="poly_P_kin"/>
    <property type="match status" value="1"/>
</dbReference>
<dbReference type="Gene3D" id="3.30.1840.10">
    <property type="entry name" value="Polyphosphate kinase middle domain"/>
    <property type="match status" value="1"/>
</dbReference>
<evidence type="ECO:0000256" key="2">
    <source>
        <dbReference type="ARBA" id="ARBA00022679"/>
    </source>
</evidence>
<dbReference type="GO" id="GO:0008976">
    <property type="term" value="F:polyphosphate kinase activity"/>
    <property type="evidence" value="ECO:0007669"/>
    <property type="project" value="UniProtKB-UniRule"/>
</dbReference>
<feature type="binding site" evidence="8">
    <location>
        <position position="381"/>
    </location>
    <ligand>
        <name>Mg(2+)</name>
        <dbReference type="ChEBI" id="CHEBI:18420"/>
    </ligand>
</feature>
<dbReference type="GO" id="GO:0009358">
    <property type="term" value="C:polyphosphate kinase complex"/>
    <property type="evidence" value="ECO:0007669"/>
    <property type="project" value="InterPro"/>
</dbReference>
<dbReference type="Pfam" id="PF02503">
    <property type="entry name" value="PP_kinase"/>
    <property type="match status" value="1"/>
</dbReference>
<feature type="domain" description="Polyphosphate kinase C-terminal" evidence="12">
    <location>
        <begin position="509"/>
        <end position="680"/>
    </location>
</feature>
<evidence type="ECO:0000259" key="13">
    <source>
        <dbReference type="Pfam" id="PF17941"/>
    </source>
</evidence>
<dbReference type="Pfam" id="PF13089">
    <property type="entry name" value="PP_kinase_N"/>
    <property type="match status" value="1"/>
</dbReference>
<keyword evidence="4 8" id="KW-0547">Nucleotide-binding</keyword>
<accession>A0A2S2E0Z7</accession>
<dbReference type="Proteomes" id="UP000245728">
    <property type="component" value="Chromosome"/>
</dbReference>
<dbReference type="InterPro" id="IPR036830">
    <property type="entry name" value="PP_kinase_middle_dom_sf"/>
</dbReference>
<reference evidence="14 15" key="1">
    <citation type="submission" date="2018-05" db="EMBL/GenBank/DDBJ databases">
        <title>Salinimonas sp. HMF8227 Genome sequencing and assembly.</title>
        <authorList>
            <person name="Kang H."/>
            <person name="Kang J."/>
            <person name="Cha I."/>
            <person name="Kim H."/>
            <person name="Joh K."/>
        </authorList>
    </citation>
    <scope>NUCLEOTIDE SEQUENCE [LARGE SCALE GENOMIC DNA]</scope>
    <source>
        <strain evidence="14 15">HMF8227</strain>
    </source>
</reference>
<evidence type="ECO:0000256" key="1">
    <source>
        <dbReference type="ARBA" id="ARBA00022553"/>
    </source>
</evidence>
<gene>
    <name evidence="8" type="primary">ppk</name>
    <name evidence="14" type="ORF">HMF8227_00773</name>
</gene>
<feature type="binding site" evidence="8">
    <location>
        <position position="570"/>
    </location>
    <ligand>
        <name>ATP</name>
        <dbReference type="ChEBI" id="CHEBI:30616"/>
    </ligand>
</feature>
<dbReference type="PANTHER" id="PTHR30218">
    <property type="entry name" value="POLYPHOSPHATE KINASE"/>
    <property type="match status" value="1"/>
</dbReference>
<dbReference type="EC" id="2.7.4.1" evidence="8 9"/>
<comment type="cofactor">
    <cofactor evidence="8">
        <name>Mg(2+)</name>
        <dbReference type="ChEBI" id="CHEBI:18420"/>
    </cofactor>
</comment>
<dbReference type="GO" id="GO:0005524">
    <property type="term" value="F:ATP binding"/>
    <property type="evidence" value="ECO:0007669"/>
    <property type="project" value="UniProtKB-KW"/>
</dbReference>
<feature type="binding site" evidence="8">
    <location>
        <position position="598"/>
    </location>
    <ligand>
        <name>ATP</name>
        <dbReference type="ChEBI" id="CHEBI:30616"/>
    </ligand>
</feature>
<sequence length="699" mass="82072">MYWMTLKTGPYYPKELSWLAFNERVLQEAADKRNPIVERIRFLGIYSNNLDEFYRVRVADVKRQIYIHLNEKNIEAAEETKHLMDQIQAKVIEMTKSFERIYNDVVTRLKKYNIHLLQKEDINDYQAHWLRDYFKNKILRYIAPVIVTNRVNLVDRLNDTDTYLLVGIHKVDKPTQYAVIEVPTEYMSRFVQLPPQKSRKHKYIILLDDIIDLCLETIFKGIVDFDHLDAYSFKMTRDAEYSITDEIDESYVEKMSESMKQRLISEPVRVIHDSDMPKDMLRFLRKEMQMSSYDSLIAGGAYRNFKNFIGFPNPGRDYLENKKLPAINARAFADFDTVFDAIRHSDILLYYPYHRFLHMTEMVRQAAFDPNVRHIRLNIYRVANKSRIINSLMDAVHNGKQVTVMVELRARFDEEANIEWSKRMTDAGIKVILGIPTLKVHSKLCVVSREENGELIHYAHFGTGNFNESTAKIYTDFSLFTRHQELAQEAVNVFEFIQYPYRRYKFQHLQVSPINARTKIQLLIRQEIQNARAGLPAGIRLKVNNLVDIPLIDDLYRASEAGVEVRAIVRGMCSLKPGVKGLSDNIYITSVVDRFLEHPRVAIFENAGDRKVFISSADWMTRNMDNRVEVGCPVYDARLAQRIIDIFTIQCRDTTKARVIDEHQTNPYEPRGNRKKLRSQVEIYHYLKNQEKLTQESQD</sequence>
<comment type="similarity">
    <text evidence="8 9">Belongs to the polyphosphate kinase 1 (PPK1) family.</text>
</comment>
<evidence type="ECO:0000256" key="4">
    <source>
        <dbReference type="ARBA" id="ARBA00022741"/>
    </source>
</evidence>
<dbReference type="GO" id="GO:0046872">
    <property type="term" value="F:metal ion binding"/>
    <property type="evidence" value="ECO:0007669"/>
    <property type="project" value="UniProtKB-KW"/>
</dbReference>
<evidence type="ECO:0000256" key="7">
    <source>
        <dbReference type="ARBA" id="ARBA00022842"/>
    </source>
</evidence>
<dbReference type="NCBIfam" id="NF003917">
    <property type="entry name" value="PRK05443.1-1"/>
    <property type="match status" value="1"/>
</dbReference>
<dbReference type="InterPro" id="IPR025198">
    <property type="entry name" value="PPK_N_dom"/>
</dbReference>
<dbReference type="GO" id="GO:0006799">
    <property type="term" value="P:polyphosphate biosynthetic process"/>
    <property type="evidence" value="ECO:0007669"/>
    <property type="project" value="UniProtKB-UniRule"/>
</dbReference>
<comment type="function">
    <text evidence="8 9">Catalyzes the reversible transfer of the terminal phosphate of ATP to form a long-chain polyphosphate (polyP).</text>
</comment>
<evidence type="ECO:0000256" key="6">
    <source>
        <dbReference type="ARBA" id="ARBA00022840"/>
    </source>
</evidence>
<evidence type="ECO:0000259" key="12">
    <source>
        <dbReference type="Pfam" id="PF13090"/>
    </source>
</evidence>
<dbReference type="InterPro" id="IPR003414">
    <property type="entry name" value="PP_kinase"/>
</dbReference>
<evidence type="ECO:0000313" key="15">
    <source>
        <dbReference type="Proteomes" id="UP000245728"/>
    </source>
</evidence>
<evidence type="ECO:0000313" key="14">
    <source>
        <dbReference type="EMBL" id="AWL11269.1"/>
    </source>
</evidence>
<evidence type="ECO:0000256" key="8">
    <source>
        <dbReference type="HAMAP-Rule" id="MF_00347"/>
    </source>
</evidence>
<name>A0A2S2E0Z7_9ALTE</name>
<dbReference type="Gene3D" id="3.30.870.10">
    <property type="entry name" value="Endonuclease Chain A"/>
    <property type="match status" value="2"/>
</dbReference>
<dbReference type="CDD" id="cd09164">
    <property type="entry name" value="PLDc_EcPPK1_C1_like"/>
    <property type="match status" value="1"/>
</dbReference>
<evidence type="ECO:0000256" key="9">
    <source>
        <dbReference type="RuleBase" id="RU003800"/>
    </source>
</evidence>
<dbReference type="Pfam" id="PF17941">
    <property type="entry name" value="PP_kinase_C_1"/>
    <property type="match status" value="1"/>
</dbReference>
<feature type="domain" description="Polyphosphate kinase N-terminal" evidence="11">
    <location>
        <begin position="11"/>
        <end position="116"/>
    </location>
</feature>
<protein>
    <recommendedName>
        <fullName evidence="8 9">Polyphosphate kinase</fullName>
        <ecNumber evidence="8 9">2.7.4.1</ecNumber>
    </recommendedName>
    <alternativeName>
        <fullName evidence="8">ATP-polyphosphate phosphotransferase</fullName>
    </alternativeName>
    <alternativeName>
        <fullName evidence="8">Polyphosphoric acid kinase</fullName>
    </alternativeName>
</protein>
<dbReference type="EMBL" id="CP029347">
    <property type="protein sequence ID" value="AWL11269.1"/>
    <property type="molecule type" value="Genomic_DNA"/>
</dbReference>